<dbReference type="Pfam" id="PF05195">
    <property type="entry name" value="AMP_N"/>
    <property type="match status" value="1"/>
</dbReference>
<keyword evidence="4" id="KW-0378">Hydrolase</keyword>
<organism evidence="8 9">
    <name type="scientific">Apophysomyces ossiformis</name>
    <dbReference type="NCBI Taxonomy" id="679940"/>
    <lineage>
        <taxon>Eukaryota</taxon>
        <taxon>Fungi</taxon>
        <taxon>Fungi incertae sedis</taxon>
        <taxon>Mucoromycota</taxon>
        <taxon>Mucoromycotina</taxon>
        <taxon>Mucoromycetes</taxon>
        <taxon>Mucorales</taxon>
        <taxon>Mucorineae</taxon>
        <taxon>Mucoraceae</taxon>
        <taxon>Apophysomyces</taxon>
    </lineage>
</organism>
<dbReference type="InterPro" id="IPR052433">
    <property type="entry name" value="X-Pro_dipept-like"/>
</dbReference>
<dbReference type="InterPro" id="IPR000994">
    <property type="entry name" value="Pept_M24"/>
</dbReference>
<gene>
    <name evidence="8" type="ORF">EC973_008481</name>
</gene>
<dbReference type="GO" id="GO:0006508">
    <property type="term" value="P:proteolysis"/>
    <property type="evidence" value="ECO:0007669"/>
    <property type="project" value="TreeGrafter"/>
</dbReference>
<accession>A0A8H7EPS9</accession>
<dbReference type="GO" id="GO:0030145">
    <property type="term" value="F:manganese ion binding"/>
    <property type="evidence" value="ECO:0007669"/>
    <property type="project" value="InterPro"/>
</dbReference>
<evidence type="ECO:0000313" key="9">
    <source>
        <dbReference type="Proteomes" id="UP000605846"/>
    </source>
</evidence>
<evidence type="ECO:0000256" key="5">
    <source>
        <dbReference type="ARBA" id="ARBA00023211"/>
    </source>
</evidence>
<comment type="cofactor">
    <cofactor evidence="1">
        <name>Mn(2+)</name>
        <dbReference type="ChEBI" id="CHEBI:29035"/>
    </cofactor>
</comment>
<dbReference type="OrthoDB" id="10261878at2759"/>
<evidence type="ECO:0000256" key="3">
    <source>
        <dbReference type="ARBA" id="ARBA00022723"/>
    </source>
</evidence>
<dbReference type="SUPFAM" id="SSF53092">
    <property type="entry name" value="Creatinase/prolidase N-terminal domain"/>
    <property type="match status" value="1"/>
</dbReference>
<evidence type="ECO:0000256" key="1">
    <source>
        <dbReference type="ARBA" id="ARBA00001936"/>
    </source>
</evidence>
<dbReference type="Gene3D" id="3.40.350.10">
    <property type="entry name" value="Creatinase/prolidase N-terminal domain"/>
    <property type="match status" value="1"/>
</dbReference>
<dbReference type="PANTHER" id="PTHR43226:SF1">
    <property type="entry name" value="XAA-PRO DIPEPTIDASE"/>
    <property type="match status" value="1"/>
</dbReference>
<dbReference type="SUPFAM" id="SSF55920">
    <property type="entry name" value="Creatinase/aminopeptidase"/>
    <property type="match status" value="1"/>
</dbReference>
<dbReference type="Gene3D" id="3.90.230.10">
    <property type="entry name" value="Creatinase/methionine aminopeptidase superfamily"/>
    <property type="match status" value="1"/>
</dbReference>
<dbReference type="Pfam" id="PF00557">
    <property type="entry name" value="Peptidase_M24"/>
    <property type="match status" value="1"/>
</dbReference>
<dbReference type="InterPro" id="IPR007865">
    <property type="entry name" value="Aminopep_P_N"/>
</dbReference>
<dbReference type="AlphaFoldDB" id="A0A8H7EPS9"/>
<evidence type="ECO:0000259" key="7">
    <source>
        <dbReference type="SMART" id="SM01011"/>
    </source>
</evidence>
<dbReference type="CDD" id="cd01087">
    <property type="entry name" value="Prolidase"/>
    <property type="match status" value="1"/>
</dbReference>
<name>A0A8H7EPS9_9FUNG</name>
<keyword evidence="3 6" id="KW-0479">Metal-binding</keyword>
<dbReference type="GO" id="GO:0070006">
    <property type="term" value="F:metalloaminopeptidase activity"/>
    <property type="evidence" value="ECO:0007669"/>
    <property type="project" value="InterPro"/>
</dbReference>
<evidence type="ECO:0000256" key="2">
    <source>
        <dbReference type="ARBA" id="ARBA00008766"/>
    </source>
</evidence>
<dbReference type="InterPro" id="IPR036005">
    <property type="entry name" value="Creatinase/aminopeptidase-like"/>
</dbReference>
<comment type="similarity">
    <text evidence="2 6">Belongs to the peptidase M24B family.</text>
</comment>
<evidence type="ECO:0000256" key="4">
    <source>
        <dbReference type="ARBA" id="ARBA00022801"/>
    </source>
</evidence>
<dbReference type="InterPro" id="IPR029149">
    <property type="entry name" value="Creatin/AminoP/Spt16_N"/>
</dbReference>
<proteinExistence type="inferred from homology"/>
<protein>
    <recommendedName>
        <fullName evidence="7">Aminopeptidase P N-terminal domain-containing protein</fullName>
    </recommendedName>
</protein>
<keyword evidence="9" id="KW-1185">Reference proteome</keyword>
<sequence>MSKIPTKAHCLKVKQLLRPTPGKHEFIYHRGRTQEFRDDTDVELSFRQESYFFYLTGVNEPGFHVLIDLLKEQVYLVLPTVAIDKIPYKGSPETPAELLKKYDVDHIVSEEGLACILDAANPDLIHVLDTANISALLAAGISSKQLDNTLLRGAMNEARLIKFPWEIELIRYATHVSSHAHIALMKNTRPGLTEANLEARFRWVCADNGCPQQSYLPIVASGPRAATLHYTKNDKSLPEDTHALVLIDAAAEKSCYGSDVTRTFPVSGKFSYEAKTIYEIVLKAQKTILSQLKPGVLWSDMHKSVVRILCQELVRIGILVGPEEELLRLHIPAAFYFHGTGHSVGLDVHDVGGPLEANMVVTVEPGLYFNDSVLDLWLKHPGCKKYFNTQVLEKYRPVGGVRIEDTVVITSDGIDNLTIVPKEVEVIEKMMNSC</sequence>
<dbReference type="PROSITE" id="PS00491">
    <property type="entry name" value="PROLINE_PEPTIDASE"/>
    <property type="match status" value="1"/>
</dbReference>
<reference evidence="8" key="1">
    <citation type="submission" date="2020-01" db="EMBL/GenBank/DDBJ databases">
        <title>Genome Sequencing of Three Apophysomyces-Like Fungal Strains Confirms a Novel Fungal Genus in the Mucoromycota with divergent Burkholderia-like Endosymbiotic Bacteria.</title>
        <authorList>
            <person name="Stajich J.E."/>
            <person name="Macias A.M."/>
            <person name="Carter-House D."/>
            <person name="Lovett B."/>
            <person name="Kasson L.R."/>
            <person name="Berry K."/>
            <person name="Grigoriev I."/>
            <person name="Chang Y."/>
            <person name="Spatafora J."/>
            <person name="Kasson M.T."/>
        </authorList>
    </citation>
    <scope>NUCLEOTIDE SEQUENCE</scope>
    <source>
        <strain evidence="8">NRRL A-21654</strain>
    </source>
</reference>
<feature type="domain" description="Aminopeptidase P N-terminal" evidence="7">
    <location>
        <begin position="4"/>
        <end position="135"/>
    </location>
</feature>
<comment type="caution">
    <text evidence="8">The sequence shown here is derived from an EMBL/GenBank/DDBJ whole genome shotgun (WGS) entry which is preliminary data.</text>
</comment>
<dbReference type="SMART" id="SM01011">
    <property type="entry name" value="AMP_N"/>
    <property type="match status" value="1"/>
</dbReference>
<dbReference type="InterPro" id="IPR001131">
    <property type="entry name" value="Peptidase_M24B_aminopep-P_CS"/>
</dbReference>
<evidence type="ECO:0000256" key="6">
    <source>
        <dbReference type="RuleBase" id="RU000590"/>
    </source>
</evidence>
<keyword evidence="5" id="KW-0464">Manganese</keyword>
<evidence type="ECO:0000313" key="8">
    <source>
        <dbReference type="EMBL" id="KAF7726707.1"/>
    </source>
</evidence>
<dbReference type="Proteomes" id="UP000605846">
    <property type="component" value="Unassembled WGS sequence"/>
</dbReference>
<dbReference type="PANTHER" id="PTHR43226">
    <property type="entry name" value="XAA-PRO AMINOPEPTIDASE 3"/>
    <property type="match status" value="1"/>
</dbReference>
<dbReference type="EMBL" id="JABAYA010000073">
    <property type="protein sequence ID" value="KAF7726707.1"/>
    <property type="molecule type" value="Genomic_DNA"/>
</dbReference>